<feature type="compositionally biased region" description="Polar residues" evidence="12">
    <location>
        <begin position="498"/>
        <end position="507"/>
    </location>
</feature>
<comment type="catalytic activity">
    <reaction evidence="10">
        <text>Hydrolysis of terminal, non-reducing alpha-D-xylose residues with release of alpha-D-xylose.</text>
        <dbReference type="EC" id="3.2.1.177"/>
    </reaction>
</comment>
<dbReference type="EC" id="3.2.1.177" evidence="11"/>
<dbReference type="FunFam" id="1.10.10.10:FF:001090">
    <property type="entry name" value="Vacuolar membrane-associated protein iml1"/>
    <property type="match status" value="1"/>
</dbReference>
<dbReference type="EMBL" id="NEXV01000676">
    <property type="protein sequence ID" value="PIG79557.1"/>
    <property type="molecule type" value="Genomic_DNA"/>
</dbReference>
<dbReference type="GO" id="GO:1904262">
    <property type="term" value="P:negative regulation of TORC1 signaling"/>
    <property type="evidence" value="ECO:0007669"/>
    <property type="project" value="TreeGrafter"/>
</dbReference>
<sequence length="2343" mass="264853">MKHSHLRQVSAASLETLSTTRSLALSQTDGQSDKPSTPDEKTIRLSSTGLDRRQCSLWVHDETFSKEEILFNQAAFTDMGVEVGDVIEILPARCPGDGTHSGKTDLGSRSLRDSHVESSSTLHSDSMSKFKTPLQSRCLFVVKPLPQDIKTRNPKLELSVTTSIANIFGFKNRTTVHISIVDRAQCAASHVDISFRDQYMVRSDMWRLVMSELAERIVYKGQKIVFTGSIKATVKNIFIRGKKVLSGFFSPQTIPVFRSESAKYVLFIQMSREMWDFDSEGTGDILFSRVINGFLPELFKRHFNYSHSPGSGVFEVSYESLASTTEALTNRGIAIDLVCLSPMPLHSVPLFKYREPAHRPSTAIFGDIQHGGYSPEMRHSFASLSSKTPHLSPKSALLDSFTGISSKSQWSGQSNEWNYGIPHWLDISYWNPETYRESRRILKKDPNAPIPFTVTKQSKVFVPRVRMYEIQMMGVMESEQSNISIPYLSEGPNISRAASSTLGSSPGSLVPPKATFRRNSPFRHQLSDSLRPEPFLHNMASSKDAMLTISKKTPKTVLSWMDNYDENVFQSFRKRRHHRKPSKIKRPSEPEVKASNAHERISARSISRLRENESTRSASRQIDIPLSAPKSPVSTKSASPKKPALKSSSKAKLPRISRTISFALRGLSSTPPRAQASTEVNVEHARGLPTSNSRKLSGVLADNRSVDSLSASDSASTVIDLAPSPETPQKPIKNTAITPSKPISIKVPPKQPLQDTEQQGRPAIPESVSTTTTEIPLGDDTRLTAQPRRHGPKFEVTLSSGSRNGSSKSPQSKALAPWVRSVNPCNTPREVLRDTSWFGRWQHAYPRPPHVAVVKWKSLKSPAILPLTTEEFPTPSELASDYLQTPYRVFPNEDSEGIEAPKTRGVLLREMISLRLSHGFQIVVGKNVVEASGQYTLQSPNVFDTHSLERAGATVFLSKGNSIHRLICVEGAEIEVTRYTHRTSSLLASDQKRKFTLYSPAMRTILSPEYVVKDIKLDSTYEEYNWNYADNYVAGHRDYLFNPVQQLHFWRVRYVLIPMRLHFKSRRLHGFNEDNEEEIHLLGINQLTHIWQRHKYIPPEEKRFESSNKKRDQNPLNIMYQTRNPSEVIAAELDRIILVDPGLDSSPAQLLPESELLERSGISLSSLAQIIQGEKGVRMMDRRWHWRLHYNCFIGFEFTTWLLQNFRDIDSREEAVEFGNELMKHGLFQHVEKRHNFRDGNYFYQISSEYRVSRPESRGSWFPQIRPDKSVPSTPAGEASKGSPISGHTRSDSIEDTQSLTPSTPSKLKNKASITLSKTMKYDVDPRKRSNRPEVIDLHYDRLHNPENCFHIELSWMNTTPKLIEDTILSWASTAEKFGLKLVQVPIAEACAIDKTQPFRKPYCVQLKVPPPKGPIPLQCNSESFSRPVTLDHQYFHKALLRKFDFVLDFEARSSYPADVEVSYSWGMPDYQYPQYIHRSGSVLVQITGEGDFLLLANRLVSTRSAASRDMQRHERLERPDQYRARAGTYDPVDRISPRLSPMARPVHEVHSPLSPQGHASIDSANLYRAPEHILTGFADFCNDPARLEQFYSEAQEGIRIDWMNNVERLHINNEKVNLLLNKFQRHRGDTLNSATVTASVTSPLEGIIGVKLVHWAGQVDNGPHYQLSSSTGHTKIDHEKNVKLNYGSGPLNLAINTAPNELNFVFSGAKGKLTGHSWRSIGYVGDQTTEKSRWDDGIFFERQGYMLAALDLGVGEKLYGLGERFGPFVKNGQSVDIWNEDGGTSSELTYKNIPFYISSKGYGVFVNNPGKVSLELQSERTTRVNISIAGEELEYFVVYGNTPKEIIRRYTALTGRPSLVPSWSYNLWLTTSFTTNYDEQTVTGFLDGFRDRDIPLGVFHFDCFWMKSYQWCDFEFDSEMFPDAGGYLLRLKERDLRISVWINPYVGQASPLFDEGKKNGYFIKRTDGSVWQWDYWQAGMAVVDFTNPAACTWFSNHLKRLMDMGVDSFKTDFAERIPYRNVQYHDGSDPTRMHNYYTLLFNKVVYETMTDRYGKSNSLLFARSTSPGGQIYPVHWGGDCESTYEAMAESLRGGLSLMLSGYIFWASDIGGFEGTPPPALYKRWVQFGLLSSHSRLHGSSSFRVPWIYGEDCSEVLRDCVKRKILLTPYLLAEALTGHDQGTPLMRPMFVEFPDDLNTYPLDTQYMFGSNLLVAPVFTDEGTVTFYVPRTPEESQGKWISWFDHSKTYESGQWYTETHGFDTLPILVRPGSVTPINPKLKGPQDDALDGLELLVNGSLTDEVAVQVVDPSKTHEVLKTVKVAVKGDEVVADAAGVKVVRVRH</sequence>
<dbReference type="STRING" id="656916.A0A2G7FG11"/>
<dbReference type="SUPFAM" id="SSF51445">
    <property type="entry name" value="(Trans)glycosidases"/>
    <property type="match status" value="1"/>
</dbReference>
<feature type="region of interest" description="Disordered" evidence="12">
    <location>
        <begin position="1258"/>
        <end position="1312"/>
    </location>
</feature>
<keyword evidence="15" id="KW-1185">Reference proteome</keyword>
<dbReference type="FunFam" id="2.60.40.1180:FF:000057">
    <property type="entry name" value="Sugar hydrolase, putative"/>
    <property type="match status" value="1"/>
</dbReference>
<dbReference type="CDD" id="cd06593">
    <property type="entry name" value="GH31_xylosidase_YicI"/>
    <property type="match status" value="1"/>
</dbReference>
<dbReference type="InterPro" id="IPR013780">
    <property type="entry name" value="Glyco_hydro_b"/>
</dbReference>
<dbReference type="CDD" id="cd14752">
    <property type="entry name" value="GH31_N"/>
    <property type="match status" value="1"/>
</dbReference>
<dbReference type="InterPro" id="IPR027244">
    <property type="entry name" value="IML1"/>
</dbReference>
<accession>A0A2G7FG11</accession>
<dbReference type="GO" id="GO:0061634">
    <property type="term" value="F:alpha-D-xyloside xylohydrolase"/>
    <property type="evidence" value="ECO:0007669"/>
    <property type="project" value="UniProtKB-EC"/>
</dbReference>
<evidence type="ECO:0000256" key="1">
    <source>
        <dbReference type="ARBA" id="ARBA00004148"/>
    </source>
</evidence>
<evidence type="ECO:0000256" key="4">
    <source>
        <dbReference type="ARBA" id="ARBA00018529"/>
    </source>
</evidence>
<dbReference type="InterPro" id="IPR011013">
    <property type="entry name" value="Gal_mutarotase_sf_dom"/>
</dbReference>
<evidence type="ECO:0000259" key="13">
    <source>
        <dbReference type="PROSITE" id="PS50186"/>
    </source>
</evidence>
<evidence type="ECO:0000313" key="14">
    <source>
        <dbReference type="EMBL" id="PIG79557.1"/>
    </source>
</evidence>
<dbReference type="Gene3D" id="2.60.40.1760">
    <property type="entry name" value="glycosyl hydrolase (family 31)"/>
    <property type="match status" value="1"/>
</dbReference>
<feature type="compositionally biased region" description="Low complexity" evidence="12">
    <location>
        <begin position="627"/>
        <end position="651"/>
    </location>
</feature>
<comment type="similarity">
    <text evidence="3">Belongs to the glycosyl hydrolase 31 family.</text>
</comment>
<evidence type="ECO:0000313" key="15">
    <source>
        <dbReference type="Proteomes" id="UP000231358"/>
    </source>
</evidence>
<organism evidence="14 15">
    <name type="scientific">Aspergillus arachidicola</name>
    <dbReference type="NCBI Taxonomy" id="656916"/>
    <lineage>
        <taxon>Eukaryota</taxon>
        <taxon>Fungi</taxon>
        <taxon>Dikarya</taxon>
        <taxon>Ascomycota</taxon>
        <taxon>Pezizomycotina</taxon>
        <taxon>Eurotiomycetes</taxon>
        <taxon>Eurotiomycetidae</taxon>
        <taxon>Eurotiales</taxon>
        <taxon>Aspergillaceae</taxon>
        <taxon>Aspergillus</taxon>
        <taxon>Aspergillus subgen. Circumdati</taxon>
    </lineage>
</organism>
<dbReference type="InterPro" id="IPR000322">
    <property type="entry name" value="Glyco_hydro_31_TIM"/>
</dbReference>
<dbReference type="Gene3D" id="1.10.10.10">
    <property type="entry name" value="Winged helix-like DNA-binding domain superfamily/Winged helix DNA-binding domain"/>
    <property type="match status" value="1"/>
</dbReference>
<feature type="region of interest" description="Disordered" evidence="12">
    <location>
        <begin position="498"/>
        <end position="518"/>
    </location>
</feature>
<dbReference type="NCBIfam" id="NF007940">
    <property type="entry name" value="PRK10658.1"/>
    <property type="match status" value="1"/>
</dbReference>
<keyword evidence="6" id="KW-0926">Vacuole</keyword>
<dbReference type="Pfam" id="PF12257">
    <property type="entry name" value="IML1"/>
    <property type="match status" value="2"/>
</dbReference>
<dbReference type="Proteomes" id="UP000231358">
    <property type="component" value="Unassembled WGS sequence"/>
</dbReference>
<feature type="compositionally biased region" description="Basic and acidic residues" evidence="12">
    <location>
        <begin position="586"/>
        <end position="614"/>
    </location>
</feature>
<reference evidence="14 15" key="1">
    <citation type="submission" date="2017-05" db="EMBL/GenBank/DDBJ databases">
        <title>Genome sequence for an aflatoxigenic pathogen of Argentinian peanut, Aspergillus arachidicola.</title>
        <authorList>
            <person name="Moore G."/>
            <person name="Beltz S.B."/>
            <person name="Mack B.M."/>
        </authorList>
    </citation>
    <scope>NUCLEOTIDE SEQUENCE [LARGE SCALE GENOMIC DNA]</scope>
    <source>
        <strain evidence="14 15">CBS 117610</strain>
    </source>
</reference>
<evidence type="ECO:0000256" key="5">
    <source>
        <dbReference type="ARBA" id="ARBA00021881"/>
    </source>
</evidence>
<dbReference type="InterPro" id="IPR045838">
    <property type="entry name" value="DEPDC5_CTD"/>
</dbReference>
<dbReference type="InterPro" id="IPR000591">
    <property type="entry name" value="DEP_dom"/>
</dbReference>
<feature type="compositionally biased region" description="Basic residues" evidence="12">
    <location>
        <begin position="572"/>
        <end position="585"/>
    </location>
</feature>
<evidence type="ECO:0000256" key="8">
    <source>
        <dbReference type="ARBA" id="ARBA00023136"/>
    </source>
</evidence>
<dbReference type="Pfam" id="PF00610">
    <property type="entry name" value="DEP"/>
    <property type="match status" value="1"/>
</dbReference>
<dbReference type="GO" id="GO:1990130">
    <property type="term" value="C:GATOR1 complex"/>
    <property type="evidence" value="ECO:0007669"/>
    <property type="project" value="TreeGrafter"/>
</dbReference>
<comment type="similarity">
    <text evidence="2">Belongs to the IML1 family.</text>
</comment>
<dbReference type="Pfam" id="PF01055">
    <property type="entry name" value="Glyco_hydro_31_2nd"/>
    <property type="match status" value="1"/>
</dbReference>
<dbReference type="GO" id="GO:0005975">
    <property type="term" value="P:carbohydrate metabolic process"/>
    <property type="evidence" value="ECO:0007669"/>
    <property type="project" value="InterPro"/>
</dbReference>
<dbReference type="FunFam" id="3.20.20.80:FF:000053">
    <property type="entry name" value="Alpha-xylosidase YicI"/>
    <property type="match status" value="1"/>
</dbReference>
<dbReference type="SUPFAM" id="SSF74650">
    <property type="entry name" value="Galactose mutarotase-like"/>
    <property type="match status" value="1"/>
</dbReference>
<protein>
    <recommendedName>
        <fullName evidence="4">Vacuolar membrane-associated protein IML1</fullName>
        <ecNumber evidence="11">3.2.1.177</ecNumber>
    </recommendedName>
    <alternativeName>
        <fullName evidence="5">Vacuolar membrane-associated protein iml1</fullName>
    </alternativeName>
</protein>
<dbReference type="InterPro" id="IPR025887">
    <property type="entry name" value="Glyco_hydro_31_N_dom"/>
</dbReference>
<dbReference type="SMART" id="SM00049">
    <property type="entry name" value="DEP"/>
    <property type="match status" value="1"/>
</dbReference>
<feature type="compositionally biased region" description="Polar residues" evidence="12">
    <location>
        <begin position="22"/>
        <end position="35"/>
    </location>
</feature>
<dbReference type="Pfam" id="PF21365">
    <property type="entry name" value="Glyco_hydro_31_3rd"/>
    <property type="match status" value="1"/>
</dbReference>
<evidence type="ECO:0000256" key="11">
    <source>
        <dbReference type="ARBA" id="ARBA00066962"/>
    </source>
</evidence>
<dbReference type="GO" id="GO:0010508">
    <property type="term" value="P:positive regulation of autophagy"/>
    <property type="evidence" value="ECO:0007669"/>
    <property type="project" value="TreeGrafter"/>
</dbReference>
<feature type="region of interest" description="Disordered" evidence="12">
    <location>
        <begin position="22"/>
        <end position="46"/>
    </location>
</feature>
<dbReference type="InterPro" id="IPR036388">
    <property type="entry name" value="WH-like_DNA-bd_sf"/>
</dbReference>
<evidence type="ECO:0000256" key="10">
    <source>
        <dbReference type="ARBA" id="ARBA00052064"/>
    </source>
</evidence>
<evidence type="ECO:0000256" key="7">
    <source>
        <dbReference type="ARBA" id="ARBA00022801"/>
    </source>
</evidence>
<comment type="subcellular location">
    <subcellularLocation>
        <location evidence="1">Vacuole membrane</location>
        <topology evidence="1">Peripheral membrane protein</topology>
    </subcellularLocation>
</comment>
<dbReference type="SUPFAM" id="SSF51011">
    <property type="entry name" value="Glycosyl hydrolase domain"/>
    <property type="match status" value="1"/>
</dbReference>
<feature type="compositionally biased region" description="Low complexity" evidence="12">
    <location>
        <begin position="799"/>
        <end position="813"/>
    </location>
</feature>
<evidence type="ECO:0000256" key="6">
    <source>
        <dbReference type="ARBA" id="ARBA00022554"/>
    </source>
</evidence>
<dbReference type="GO" id="GO:0005096">
    <property type="term" value="F:GTPase activator activity"/>
    <property type="evidence" value="ECO:0007669"/>
    <property type="project" value="InterPro"/>
</dbReference>
<dbReference type="GO" id="GO:0030246">
    <property type="term" value="F:carbohydrate binding"/>
    <property type="evidence" value="ECO:0007669"/>
    <property type="project" value="InterPro"/>
</dbReference>
<dbReference type="PANTHER" id="PTHR13179:SF8">
    <property type="entry name" value="GATOR COMPLEX PROTEIN DEPDC5"/>
    <property type="match status" value="1"/>
</dbReference>
<feature type="compositionally biased region" description="Low complexity" evidence="12">
    <location>
        <begin position="737"/>
        <end position="748"/>
    </location>
</feature>
<dbReference type="CDD" id="cd04449">
    <property type="entry name" value="DEP_DEPDC5-like"/>
    <property type="match status" value="1"/>
</dbReference>
<gene>
    <name evidence="14" type="ORF">AARAC_000335</name>
</gene>
<dbReference type="InterPro" id="IPR036390">
    <property type="entry name" value="WH_DNA-bd_sf"/>
</dbReference>
<feature type="region of interest" description="Disordered" evidence="12">
    <location>
        <begin position="97"/>
        <end position="128"/>
    </location>
</feature>
<keyword evidence="9" id="KW-0326">Glycosidase</keyword>
<dbReference type="GO" id="GO:0005774">
    <property type="term" value="C:vacuolar membrane"/>
    <property type="evidence" value="ECO:0007669"/>
    <property type="project" value="UniProtKB-SubCell"/>
</dbReference>
<dbReference type="PANTHER" id="PTHR13179">
    <property type="entry name" value="DEP DOMAIN CONTAINING PROTEIN 5"/>
    <property type="match status" value="1"/>
</dbReference>
<dbReference type="InterPro" id="IPR017853">
    <property type="entry name" value="GH"/>
</dbReference>
<dbReference type="InterPro" id="IPR057068">
    <property type="entry name" value="IML1_N_fung"/>
</dbReference>
<feature type="region of interest" description="Disordered" evidence="12">
    <location>
        <begin position="572"/>
        <end position="652"/>
    </location>
</feature>
<keyword evidence="7" id="KW-0378">Hydrolase</keyword>
<dbReference type="InterPro" id="IPR048255">
    <property type="entry name" value="IML1_N"/>
</dbReference>
<dbReference type="Pfam" id="PF13802">
    <property type="entry name" value="Gal_mutarotas_2"/>
    <property type="match status" value="1"/>
</dbReference>
<feature type="compositionally biased region" description="Polar residues" evidence="12">
    <location>
        <begin position="667"/>
        <end position="680"/>
    </location>
</feature>
<feature type="compositionally biased region" description="Low complexity" evidence="12">
    <location>
        <begin position="706"/>
        <end position="716"/>
    </location>
</feature>
<keyword evidence="8" id="KW-0472">Membrane</keyword>
<evidence type="ECO:0000256" key="12">
    <source>
        <dbReference type="SAM" id="MobiDB-lite"/>
    </source>
</evidence>
<dbReference type="Pfam" id="PF24438">
    <property type="entry name" value="IML1_N_fung"/>
    <property type="match status" value="1"/>
</dbReference>
<dbReference type="Gene3D" id="3.20.20.80">
    <property type="entry name" value="Glycosidases"/>
    <property type="match status" value="1"/>
</dbReference>
<feature type="domain" description="DEP" evidence="13">
    <location>
        <begin position="1173"/>
        <end position="1248"/>
    </location>
</feature>
<evidence type="ECO:0000256" key="3">
    <source>
        <dbReference type="ARBA" id="ARBA00007806"/>
    </source>
</evidence>
<dbReference type="Pfam" id="PF19418">
    <property type="entry name" value="DEPDC5_CTD"/>
    <property type="match status" value="1"/>
</dbReference>
<feature type="compositionally biased region" description="Polar residues" evidence="12">
    <location>
        <begin position="1296"/>
        <end position="1312"/>
    </location>
</feature>
<feature type="compositionally biased region" description="Polar residues" evidence="12">
    <location>
        <begin position="117"/>
        <end position="128"/>
    </location>
</feature>
<proteinExistence type="inferred from homology"/>
<dbReference type="InterPro" id="IPR048395">
    <property type="entry name" value="Glyco_hydro_31_C"/>
</dbReference>
<dbReference type="FunFam" id="2.60.40.1760:FF:000009">
    <property type="entry name" value="Sugar hydrolase"/>
    <property type="match status" value="1"/>
</dbReference>
<comment type="caution">
    <text evidence="14">The sequence shown here is derived from an EMBL/GenBank/DDBJ whole genome shotgun (WGS) entry which is preliminary data.</text>
</comment>
<dbReference type="SUPFAM" id="SSF46785">
    <property type="entry name" value="Winged helix' DNA-binding domain"/>
    <property type="match status" value="1"/>
</dbReference>
<feature type="region of interest" description="Disordered" evidence="12">
    <location>
        <begin position="667"/>
        <end position="816"/>
    </location>
</feature>
<evidence type="ECO:0000256" key="2">
    <source>
        <dbReference type="ARBA" id="ARBA00005643"/>
    </source>
</evidence>
<name>A0A2G7FG11_9EURO</name>
<dbReference type="GO" id="GO:0035556">
    <property type="term" value="P:intracellular signal transduction"/>
    <property type="evidence" value="ECO:0007669"/>
    <property type="project" value="InterPro"/>
</dbReference>
<dbReference type="Gene3D" id="2.60.40.1180">
    <property type="entry name" value="Golgi alpha-mannosidase II"/>
    <property type="match status" value="1"/>
</dbReference>
<evidence type="ECO:0000256" key="9">
    <source>
        <dbReference type="ARBA" id="ARBA00023295"/>
    </source>
</evidence>
<dbReference type="PROSITE" id="PS50186">
    <property type="entry name" value="DEP"/>
    <property type="match status" value="1"/>
</dbReference>